<protein>
    <submittedName>
        <fullName evidence="8">Membrane protein</fullName>
    </submittedName>
</protein>
<evidence type="ECO:0000256" key="2">
    <source>
        <dbReference type="ARBA" id="ARBA00022475"/>
    </source>
</evidence>
<evidence type="ECO:0000256" key="4">
    <source>
        <dbReference type="ARBA" id="ARBA00022989"/>
    </source>
</evidence>
<feature type="transmembrane region" description="Helical" evidence="6">
    <location>
        <begin position="152"/>
        <end position="168"/>
    </location>
</feature>
<dbReference type="PIRSF" id="PIRSF006483">
    <property type="entry name" value="Membrane_protein_YitT"/>
    <property type="match status" value="1"/>
</dbReference>
<keyword evidence="4 6" id="KW-1133">Transmembrane helix</keyword>
<evidence type="ECO:0000313" key="8">
    <source>
        <dbReference type="EMBL" id="BDD00252.1"/>
    </source>
</evidence>
<dbReference type="Pfam" id="PF10035">
    <property type="entry name" value="DUF2179"/>
    <property type="match status" value="1"/>
</dbReference>
<keyword evidence="2" id="KW-1003">Cell membrane</keyword>
<dbReference type="InterPro" id="IPR019264">
    <property type="entry name" value="DUF2179"/>
</dbReference>
<accession>A0ABN6LG03</accession>
<evidence type="ECO:0000256" key="3">
    <source>
        <dbReference type="ARBA" id="ARBA00022692"/>
    </source>
</evidence>
<proteinExistence type="predicted"/>
<evidence type="ECO:0000256" key="5">
    <source>
        <dbReference type="ARBA" id="ARBA00023136"/>
    </source>
</evidence>
<feature type="domain" description="DUF2179" evidence="7">
    <location>
        <begin position="221"/>
        <end position="275"/>
    </location>
</feature>
<reference evidence="8 9" key="1">
    <citation type="submission" date="2021-12" db="EMBL/GenBank/DDBJ databases">
        <title>Genome sequencing of bacteria with rrn-lacking chromosome and rrn-plasmid.</title>
        <authorList>
            <person name="Anda M."/>
            <person name="Iwasaki W."/>
        </authorList>
    </citation>
    <scope>NUCLEOTIDE SEQUENCE [LARGE SCALE GENOMIC DNA]</scope>
    <source>
        <strain evidence="8 9">NBRC 101262</strain>
    </source>
</reference>
<dbReference type="Gene3D" id="3.30.70.120">
    <property type="match status" value="1"/>
</dbReference>
<organism evidence="8 9">
    <name type="scientific">Persicobacter psychrovividus</name>
    <dbReference type="NCBI Taxonomy" id="387638"/>
    <lineage>
        <taxon>Bacteria</taxon>
        <taxon>Pseudomonadati</taxon>
        <taxon>Bacteroidota</taxon>
        <taxon>Cytophagia</taxon>
        <taxon>Cytophagales</taxon>
        <taxon>Persicobacteraceae</taxon>
        <taxon>Persicobacter</taxon>
    </lineage>
</organism>
<keyword evidence="3 6" id="KW-0812">Transmembrane</keyword>
<dbReference type="Pfam" id="PF02588">
    <property type="entry name" value="YitT_membrane"/>
    <property type="match status" value="1"/>
</dbReference>
<keyword evidence="9" id="KW-1185">Reference proteome</keyword>
<feature type="transmembrane region" description="Helical" evidence="6">
    <location>
        <begin position="44"/>
        <end position="69"/>
    </location>
</feature>
<dbReference type="Proteomes" id="UP001354989">
    <property type="component" value="Chromosome"/>
</dbReference>
<evidence type="ECO:0000256" key="6">
    <source>
        <dbReference type="SAM" id="Phobius"/>
    </source>
</evidence>
<feature type="transmembrane region" description="Helical" evidence="6">
    <location>
        <begin position="106"/>
        <end position="125"/>
    </location>
</feature>
<gene>
    <name evidence="8" type="ORF">PEPS_25320</name>
</gene>
<feature type="transmembrane region" description="Helical" evidence="6">
    <location>
        <begin position="174"/>
        <end position="192"/>
    </location>
</feature>
<evidence type="ECO:0000256" key="1">
    <source>
        <dbReference type="ARBA" id="ARBA00004651"/>
    </source>
</evidence>
<keyword evidence="5 6" id="KW-0472">Membrane</keyword>
<dbReference type="InterPro" id="IPR015867">
    <property type="entry name" value="N-reg_PII/ATP_PRibTrfase_C"/>
</dbReference>
<dbReference type="PANTHER" id="PTHR33545:SF5">
    <property type="entry name" value="UPF0750 MEMBRANE PROTEIN YITT"/>
    <property type="match status" value="1"/>
</dbReference>
<evidence type="ECO:0000259" key="7">
    <source>
        <dbReference type="Pfam" id="PF10035"/>
    </source>
</evidence>
<feature type="transmembrane region" description="Helical" evidence="6">
    <location>
        <begin position="81"/>
        <end position="100"/>
    </location>
</feature>
<dbReference type="EMBL" id="AP025292">
    <property type="protein sequence ID" value="BDD00252.1"/>
    <property type="molecule type" value="Genomic_DNA"/>
</dbReference>
<dbReference type="PANTHER" id="PTHR33545">
    <property type="entry name" value="UPF0750 MEMBRANE PROTEIN YITT-RELATED"/>
    <property type="match status" value="1"/>
</dbReference>
<name>A0ABN6LG03_9BACT</name>
<evidence type="ECO:0000313" key="9">
    <source>
        <dbReference type="Proteomes" id="UP001354989"/>
    </source>
</evidence>
<comment type="subcellular location">
    <subcellularLocation>
        <location evidence="1">Cell membrane</location>
        <topology evidence="1">Multi-pass membrane protein</topology>
    </subcellularLocation>
</comment>
<dbReference type="InterPro" id="IPR003740">
    <property type="entry name" value="YitT"/>
</dbReference>
<feature type="transmembrane region" description="Helical" evidence="6">
    <location>
        <begin position="7"/>
        <end position="29"/>
    </location>
</feature>
<dbReference type="CDD" id="cd16380">
    <property type="entry name" value="YitT_C"/>
    <property type="match status" value="1"/>
</dbReference>
<sequence>MKSLKNLRIYAVMTVGIFLHCLGWSAFIIPNKISSGGLTGVSTVIYYATSIPVAYSYLLINVFLIALGIKILGPRFGSRTIYGVLMSSFLFYVMPMVISAPFVKDLFLSVVVGSAMSGFGIALVLSQGGSMGGTDIVAMIVNKYRNISPGRIMLYCDVLIISASFLVLKKVEAVVYAGVIMFVISYMVDLVLTGEKQSVQVMVFSEHEEEIASQISKRFNRGLTVIHGRGYFTNKERQILMIMARKAETNGLLDIITSADPKAFVSVGQVMGVYGEGFEAYRR</sequence>
<dbReference type="InterPro" id="IPR051461">
    <property type="entry name" value="UPF0750_membrane"/>
</dbReference>